<name>A0A3M7SWJ2_BRAPC</name>
<sequence>MIKIIQYSFLTSILHHVKILGMILMLSNSKQKQKVATLKENKFMFRNESFHISHIYPFKKEFSEIRFRYIEKENKI</sequence>
<dbReference type="AlphaFoldDB" id="A0A3M7SWJ2"/>
<dbReference type="Proteomes" id="UP000276133">
    <property type="component" value="Unassembled WGS sequence"/>
</dbReference>
<protein>
    <submittedName>
        <fullName evidence="1">Uncharacterized protein</fullName>
    </submittedName>
</protein>
<accession>A0A3M7SWJ2</accession>
<reference evidence="1 2" key="1">
    <citation type="journal article" date="2018" name="Sci. Rep.">
        <title>Genomic signatures of local adaptation to the degree of environmental predictability in rotifers.</title>
        <authorList>
            <person name="Franch-Gras L."/>
            <person name="Hahn C."/>
            <person name="Garcia-Roger E.M."/>
            <person name="Carmona M.J."/>
            <person name="Serra M."/>
            <person name="Gomez A."/>
        </authorList>
    </citation>
    <scope>NUCLEOTIDE SEQUENCE [LARGE SCALE GENOMIC DNA]</scope>
    <source>
        <strain evidence="1">HYR1</strain>
    </source>
</reference>
<gene>
    <name evidence="1" type="ORF">BpHYR1_030974</name>
</gene>
<comment type="caution">
    <text evidence="1">The sequence shown here is derived from an EMBL/GenBank/DDBJ whole genome shotgun (WGS) entry which is preliminary data.</text>
</comment>
<evidence type="ECO:0000313" key="1">
    <source>
        <dbReference type="EMBL" id="RNA39948.1"/>
    </source>
</evidence>
<dbReference type="EMBL" id="REGN01000696">
    <property type="protein sequence ID" value="RNA39948.1"/>
    <property type="molecule type" value="Genomic_DNA"/>
</dbReference>
<proteinExistence type="predicted"/>
<organism evidence="1 2">
    <name type="scientific">Brachionus plicatilis</name>
    <name type="common">Marine rotifer</name>
    <name type="synonym">Brachionus muelleri</name>
    <dbReference type="NCBI Taxonomy" id="10195"/>
    <lineage>
        <taxon>Eukaryota</taxon>
        <taxon>Metazoa</taxon>
        <taxon>Spiralia</taxon>
        <taxon>Gnathifera</taxon>
        <taxon>Rotifera</taxon>
        <taxon>Eurotatoria</taxon>
        <taxon>Monogononta</taxon>
        <taxon>Pseudotrocha</taxon>
        <taxon>Ploima</taxon>
        <taxon>Brachionidae</taxon>
        <taxon>Brachionus</taxon>
    </lineage>
</organism>
<keyword evidence="2" id="KW-1185">Reference proteome</keyword>
<evidence type="ECO:0000313" key="2">
    <source>
        <dbReference type="Proteomes" id="UP000276133"/>
    </source>
</evidence>